<keyword evidence="2" id="KW-0812">Transmembrane</keyword>
<feature type="region of interest" description="Disordered" evidence="1">
    <location>
        <begin position="79"/>
        <end position="101"/>
    </location>
</feature>
<dbReference type="AlphaFoldDB" id="A0AAN6M6T2"/>
<evidence type="ECO:0000313" key="4">
    <source>
        <dbReference type="Proteomes" id="UP001280581"/>
    </source>
</evidence>
<dbReference type="Pfam" id="PF11374">
    <property type="entry name" value="DUF3176"/>
    <property type="match status" value="1"/>
</dbReference>
<comment type="caution">
    <text evidence="3">The sequence shown here is derived from an EMBL/GenBank/DDBJ whole genome shotgun (WGS) entry which is preliminary data.</text>
</comment>
<sequence>MPRFPVSPYWSSNPNIPIFLDRGEECEEDRRESSRPPSTTHSTHHTHSTNPTHPTHPRHAPEYICPTCETSSRDTPIHCVSLSPSPAPPSYSSISPPPPPSPRHLAVPILTVETPRHWSKPTAPTPSLQFDPEGRPNVRFRRNAYSPLSPTVTEFDEVDWSRKSQIGLGIADASLKADTTPITPGTVEKRGDGEAGNFERPTNWAQRVEQKLWNYTASRSVVKRWLLEVISWSLSAACMAGIVIMLLKYQDRRIPNWPLGLTLNAYISVLAKIASAALLLPVSEALGQLKWSWFQGDNSKKMWDFEIFDNASRGPWGSLLLIIRTKGRSLAALGAAVTIMALLLDPFFQQVVEYPEHWRLQSGNGSIPRATGYEPFSTGKEFMTGMENVEVDQVMLGIQNRFFYSNGTLPMTFGKGVRAEVPLGCPNSNCTWPEYETFGVSSQCVDASDRLTFRCAKGTLDWVQAPTLGKGPRDPISYPNGSSCGWWLNAEEPLLMTGYNIDVDTPHSDEALLMRAQPLYDLGSRLFMPGYTAKLNNSRNPLAHVVIVSNIDVDRVRQNATPIANECVISWAAIDMLSTYSEGGYVENITRVLVNNTVASSPWLSNELFDENDVPIGFDYSYREDVVVASPSGNVYQVDNRTHTLAVSIFDDMFPSVYTLINSTHMADAMLRYKQYLSLSATYRTRNVTYNPFLYANISTHLDHMTNAMTNAMRSASSDTESVLGQAFDLESFVDVRWPWLSLPLGLLAFTGIFLLATIFRSSKEKDHVGVWKTSAIATLLYGLPDDMSKKMTSSKAHGTPRMKAKEVKVKWIPTRGWRFSGVSISPTSTKARQSHAHFSPQQ</sequence>
<accession>A0AAN6M6T2</accession>
<feature type="region of interest" description="Disordered" evidence="1">
    <location>
        <begin position="824"/>
        <end position="843"/>
    </location>
</feature>
<evidence type="ECO:0000313" key="3">
    <source>
        <dbReference type="EMBL" id="KAK3215654.1"/>
    </source>
</evidence>
<evidence type="ECO:0000256" key="2">
    <source>
        <dbReference type="SAM" id="Phobius"/>
    </source>
</evidence>
<feature type="transmembrane region" description="Helical" evidence="2">
    <location>
        <begin position="738"/>
        <end position="760"/>
    </location>
</feature>
<feature type="transmembrane region" description="Helical" evidence="2">
    <location>
        <begin position="259"/>
        <end position="280"/>
    </location>
</feature>
<reference evidence="3 4" key="1">
    <citation type="submission" date="2021-02" db="EMBL/GenBank/DDBJ databases">
        <title>Genome assembly of Pseudopithomyces chartarum.</title>
        <authorList>
            <person name="Jauregui R."/>
            <person name="Singh J."/>
            <person name="Voisey C."/>
        </authorList>
    </citation>
    <scope>NUCLEOTIDE SEQUENCE [LARGE SCALE GENOMIC DNA]</scope>
    <source>
        <strain evidence="3 4">AGR01</strain>
    </source>
</reference>
<dbReference type="InterPro" id="IPR021514">
    <property type="entry name" value="DUF3176"/>
</dbReference>
<feature type="region of interest" description="Disordered" evidence="1">
    <location>
        <begin position="116"/>
        <end position="142"/>
    </location>
</feature>
<evidence type="ECO:0000256" key="1">
    <source>
        <dbReference type="SAM" id="MobiDB-lite"/>
    </source>
</evidence>
<organism evidence="3 4">
    <name type="scientific">Pseudopithomyces chartarum</name>
    <dbReference type="NCBI Taxonomy" id="1892770"/>
    <lineage>
        <taxon>Eukaryota</taxon>
        <taxon>Fungi</taxon>
        <taxon>Dikarya</taxon>
        <taxon>Ascomycota</taxon>
        <taxon>Pezizomycotina</taxon>
        <taxon>Dothideomycetes</taxon>
        <taxon>Pleosporomycetidae</taxon>
        <taxon>Pleosporales</taxon>
        <taxon>Massarineae</taxon>
        <taxon>Didymosphaeriaceae</taxon>
        <taxon>Pseudopithomyces</taxon>
    </lineage>
</organism>
<proteinExistence type="predicted"/>
<keyword evidence="4" id="KW-1185">Reference proteome</keyword>
<keyword evidence="2" id="KW-1133">Transmembrane helix</keyword>
<protein>
    <recommendedName>
        <fullName evidence="5">DUF3176 domain containing protein</fullName>
    </recommendedName>
</protein>
<feature type="region of interest" description="Disordered" evidence="1">
    <location>
        <begin position="1"/>
        <end position="59"/>
    </location>
</feature>
<keyword evidence="2" id="KW-0472">Membrane</keyword>
<dbReference type="Proteomes" id="UP001280581">
    <property type="component" value="Unassembled WGS sequence"/>
</dbReference>
<evidence type="ECO:0008006" key="5">
    <source>
        <dbReference type="Google" id="ProtNLM"/>
    </source>
</evidence>
<dbReference type="PANTHER" id="PTHR35394">
    <property type="entry name" value="DUF3176 DOMAIN-CONTAINING PROTEIN"/>
    <property type="match status" value="1"/>
</dbReference>
<gene>
    <name evidence="3" type="ORF">GRF29_8g691529</name>
</gene>
<name>A0AAN6M6T2_9PLEO</name>
<dbReference type="PANTHER" id="PTHR35394:SF5">
    <property type="entry name" value="DUF3176 DOMAIN-CONTAINING PROTEIN"/>
    <property type="match status" value="1"/>
</dbReference>
<feature type="region of interest" description="Disordered" evidence="1">
    <location>
        <begin position="177"/>
        <end position="199"/>
    </location>
</feature>
<dbReference type="EMBL" id="WVTA01000002">
    <property type="protein sequence ID" value="KAK3215654.1"/>
    <property type="molecule type" value="Genomic_DNA"/>
</dbReference>
<feature type="transmembrane region" description="Helical" evidence="2">
    <location>
        <begin position="225"/>
        <end position="247"/>
    </location>
</feature>
<feature type="compositionally biased region" description="Pro residues" evidence="1">
    <location>
        <begin position="85"/>
        <end position="101"/>
    </location>
</feature>